<proteinExistence type="predicted"/>
<keyword evidence="3 5" id="KW-1133">Transmembrane helix</keyword>
<keyword evidence="7" id="KW-0436">Ligase</keyword>
<comment type="subcellular location">
    <subcellularLocation>
        <location evidence="1">Membrane</location>
        <topology evidence="1">Multi-pass membrane protein</topology>
    </subcellularLocation>
</comment>
<feature type="transmembrane region" description="Helical" evidence="5">
    <location>
        <begin position="107"/>
        <end position="127"/>
    </location>
</feature>
<evidence type="ECO:0000313" key="8">
    <source>
        <dbReference type="Proteomes" id="UP000439983"/>
    </source>
</evidence>
<keyword evidence="2 5" id="KW-0812">Transmembrane</keyword>
<evidence type="ECO:0000256" key="1">
    <source>
        <dbReference type="ARBA" id="ARBA00004141"/>
    </source>
</evidence>
<reference evidence="7 8" key="1">
    <citation type="journal article" date="2013" name="Genome Biol.">
        <title>Comparative genomics of the core and accessory genomes of 48 Sinorhizobium strains comprising five genospecies.</title>
        <authorList>
            <person name="Sugawara M."/>
            <person name="Epstein B."/>
            <person name="Badgley B.D."/>
            <person name="Unno T."/>
            <person name="Xu L."/>
            <person name="Reese J."/>
            <person name="Gyaneshwar P."/>
            <person name="Denny R."/>
            <person name="Mudge J."/>
            <person name="Bharti A.K."/>
            <person name="Farmer A.D."/>
            <person name="May G.D."/>
            <person name="Woodward J.E."/>
            <person name="Medigue C."/>
            <person name="Vallenet D."/>
            <person name="Lajus A."/>
            <person name="Rouy Z."/>
            <person name="Martinez-Vaz B."/>
            <person name="Tiffin P."/>
            <person name="Young N.D."/>
            <person name="Sadowsky M.J."/>
        </authorList>
    </citation>
    <scope>NUCLEOTIDE SEQUENCE [LARGE SCALE GENOMIC DNA]</scope>
    <source>
        <strain evidence="7 8">USDA4894</strain>
    </source>
</reference>
<feature type="transmembrane region" description="Helical" evidence="5">
    <location>
        <begin position="207"/>
        <end position="226"/>
    </location>
</feature>
<keyword evidence="4 5" id="KW-0472">Membrane</keyword>
<feature type="transmembrane region" description="Helical" evidence="5">
    <location>
        <begin position="275"/>
        <end position="293"/>
    </location>
</feature>
<gene>
    <name evidence="7" type="ORF">GHK62_14565</name>
</gene>
<evidence type="ECO:0000256" key="3">
    <source>
        <dbReference type="ARBA" id="ARBA00022989"/>
    </source>
</evidence>
<name>A0A6N7LGA8_SINTE</name>
<accession>A0A6N7LGA8</accession>
<sequence length="493" mass="54278">MDSALRERRSIIRDRSGILYEATVTASEGGVTEAAQPYTGGHSRNLHIRLAAIERAVVYVAVFLAPYATLRFSDLFFTFSDFFFCLSLFLLLISGRILNKPLEQATTLWLVAFVLLFVGMMIGSLFHNSPDRGLIVTAQYLFAYLFLMMILVRNDPKEAYRLAAIFLASIILIDIHGIFTFYAVGYVPGEGRGVVTGGKRLATVLRNPNLAAAMNGLTMPILLFFWSSGRLKSYLALPIVALFIVTVVLTSSNSGLFVMAICLTVFVAFISTPRLLLRLTLGAAILLGALALFGSKDMLPRAFQTRVLDAISSGDISEAGTFVSRAALMEEAVQMISDEQIWFVGVGADQFRERSVQTAPVHNLYLLLWVEGGLLALVGWMLFSGVAVLLAVGIRRDGGDKHVLAAMVTTVIVFLTIALFNPHMYARYWTIPVFLCLGLGLAQLRRAIPTRPGGSRARYVQHKTQTPIRSATKVGQKSVLHRISKVGEDRRMK</sequence>
<dbReference type="GO" id="GO:0016020">
    <property type="term" value="C:membrane"/>
    <property type="evidence" value="ECO:0007669"/>
    <property type="project" value="UniProtKB-SubCell"/>
</dbReference>
<dbReference type="Pfam" id="PF04932">
    <property type="entry name" value="Wzy_C"/>
    <property type="match status" value="1"/>
</dbReference>
<feature type="domain" description="O-antigen ligase-related" evidence="6">
    <location>
        <begin position="239"/>
        <end position="381"/>
    </location>
</feature>
<dbReference type="GO" id="GO:0016874">
    <property type="term" value="F:ligase activity"/>
    <property type="evidence" value="ECO:0007669"/>
    <property type="project" value="UniProtKB-KW"/>
</dbReference>
<feature type="transmembrane region" description="Helical" evidence="5">
    <location>
        <begin position="233"/>
        <end position="249"/>
    </location>
</feature>
<dbReference type="Proteomes" id="UP000439983">
    <property type="component" value="Unassembled WGS sequence"/>
</dbReference>
<organism evidence="7 8">
    <name type="scientific">Sinorhizobium terangae</name>
    <dbReference type="NCBI Taxonomy" id="110322"/>
    <lineage>
        <taxon>Bacteria</taxon>
        <taxon>Pseudomonadati</taxon>
        <taxon>Pseudomonadota</taxon>
        <taxon>Alphaproteobacteria</taxon>
        <taxon>Hyphomicrobiales</taxon>
        <taxon>Rhizobiaceae</taxon>
        <taxon>Sinorhizobium/Ensifer group</taxon>
        <taxon>Sinorhizobium</taxon>
    </lineage>
</organism>
<keyword evidence="8" id="KW-1185">Reference proteome</keyword>
<feature type="transmembrane region" description="Helical" evidence="5">
    <location>
        <begin position="75"/>
        <end position="95"/>
    </location>
</feature>
<feature type="transmembrane region" description="Helical" evidence="5">
    <location>
        <begin position="164"/>
        <end position="187"/>
    </location>
</feature>
<feature type="transmembrane region" description="Helical" evidence="5">
    <location>
        <begin position="364"/>
        <end position="391"/>
    </location>
</feature>
<comment type="caution">
    <text evidence="7">The sequence shown here is derived from an EMBL/GenBank/DDBJ whole genome shotgun (WGS) entry which is preliminary data.</text>
</comment>
<dbReference type="EMBL" id="WITC01000057">
    <property type="protein sequence ID" value="MQX15935.1"/>
    <property type="molecule type" value="Genomic_DNA"/>
</dbReference>
<dbReference type="PANTHER" id="PTHR37422">
    <property type="entry name" value="TEICHURONIC ACID BIOSYNTHESIS PROTEIN TUAE"/>
    <property type="match status" value="1"/>
</dbReference>
<feature type="transmembrane region" description="Helical" evidence="5">
    <location>
        <begin position="426"/>
        <end position="444"/>
    </location>
</feature>
<dbReference type="PANTHER" id="PTHR37422:SF13">
    <property type="entry name" value="LIPOPOLYSACCHARIDE BIOSYNTHESIS PROTEIN PA4999-RELATED"/>
    <property type="match status" value="1"/>
</dbReference>
<evidence type="ECO:0000256" key="2">
    <source>
        <dbReference type="ARBA" id="ARBA00022692"/>
    </source>
</evidence>
<dbReference type="InterPro" id="IPR007016">
    <property type="entry name" value="O-antigen_ligase-rel_domated"/>
</dbReference>
<evidence type="ECO:0000256" key="4">
    <source>
        <dbReference type="ARBA" id="ARBA00023136"/>
    </source>
</evidence>
<evidence type="ECO:0000313" key="7">
    <source>
        <dbReference type="EMBL" id="MQX15935.1"/>
    </source>
</evidence>
<dbReference type="InterPro" id="IPR051533">
    <property type="entry name" value="WaaL-like"/>
</dbReference>
<protein>
    <submittedName>
        <fullName evidence="7">O-antigen ligase domain-containing protein</fullName>
    </submittedName>
</protein>
<feature type="transmembrane region" description="Helical" evidence="5">
    <location>
        <begin position="133"/>
        <end position="152"/>
    </location>
</feature>
<dbReference type="OrthoDB" id="8275860at2"/>
<evidence type="ECO:0000259" key="6">
    <source>
        <dbReference type="Pfam" id="PF04932"/>
    </source>
</evidence>
<dbReference type="AlphaFoldDB" id="A0A6N7LGA8"/>
<evidence type="ECO:0000256" key="5">
    <source>
        <dbReference type="SAM" id="Phobius"/>
    </source>
</evidence>
<feature type="transmembrane region" description="Helical" evidence="5">
    <location>
        <begin position="403"/>
        <end position="420"/>
    </location>
</feature>